<keyword evidence="3 8" id="KW-0479">Metal-binding</keyword>
<dbReference type="STRING" id="33968.BMS77_01260"/>
<dbReference type="InterPro" id="IPR042110">
    <property type="entry name" value="Adenylosuccinate_synth_dom2"/>
</dbReference>
<dbReference type="Pfam" id="PF00709">
    <property type="entry name" value="Adenylsucc_synt"/>
    <property type="match status" value="1"/>
</dbReference>
<comment type="caution">
    <text evidence="11">The sequence shown here is derived from an EMBL/GenBank/DDBJ whole genome shotgun (WGS) entry which is preliminary data.</text>
</comment>
<dbReference type="EC" id="6.3.4.4" evidence="8 10"/>
<evidence type="ECO:0000256" key="6">
    <source>
        <dbReference type="ARBA" id="ARBA00022842"/>
    </source>
</evidence>
<keyword evidence="8" id="KW-0963">Cytoplasm</keyword>
<proteinExistence type="inferred from homology"/>
<comment type="subunit">
    <text evidence="1 8">Homodimer.</text>
</comment>
<comment type="catalytic activity">
    <reaction evidence="8 10">
        <text>IMP + L-aspartate + GTP = N(6)-(1,2-dicarboxyethyl)-AMP + GDP + phosphate + 2 H(+)</text>
        <dbReference type="Rhea" id="RHEA:15753"/>
        <dbReference type="ChEBI" id="CHEBI:15378"/>
        <dbReference type="ChEBI" id="CHEBI:29991"/>
        <dbReference type="ChEBI" id="CHEBI:37565"/>
        <dbReference type="ChEBI" id="CHEBI:43474"/>
        <dbReference type="ChEBI" id="CHEBI:57567"/>
        <dbReference type="ChEBI" id="CHEBI:58053"/>
        <dbReference type="ChEBI" id="CHEBI:58189"/>
        <dbReference type="EC" id="6.3.4.4"/>
    </reaction>
</comment>
<dbReference type="Proteomes" id="UP000192288">
    <property type="component" value="Unassembled WGS sequence"/>
</dbReference>
<feature type="binding site" description="in other chain" evidence="8">
    <location>
        <begin position="38"/>
        <end position="41"/>
    </location>
    <ligand>
        <name>IMP</name>
        <dbReference type="ChEBI" id="CHEBI:58053"/>
        <note>ligand shared between dimeric partners</note>
    </ligand>
</feature>
<dbReference type="InterPro" id="IPR033128">
    <property type="entry name" value="Adenylosuccin_syn_Lys_AS"/>
</dbReference>
<protein>
    <recommendedName>
        <fullName evidence="8 10">Adenylosuccinate synthetase</fullName>
        <shortName evidence="8">AMPSase</shortName>
        <shortName evidence="8">AdSS</shortName>
        <ecNumber evidence="8 10">6.3.4.4</ecNumber>
    </recommendedName>
    <alternativeName>
        <fullName evidence="8">IMP--aspartate ligase</fullName>
    </alternativeName>
</protein>
<dbReference type="NCBIfam" id="NF002223">
    <property type="entry name" value="PRK01117.1"/>
    <property type="match status" value="1"/>
</dbReference>
<dbReference type="RefSeq" id="WP_080518930.1">
    <property type="nucleotide sequence ID" value="NZ_MPLS01000004.1"/>
</dbReference>
<dbReference type="PANTHER" id="PTHR11846:SF0">
    <property type="entry name" value="ADENYLOSUCCINATE SYNTHETASE"/>
    <property type="match status" value="1"/>
</dbReference>
<evidence type="ECO:0000256" key="10">
    <source>
        <dbReference type="RuleBase" id="RU000520"/>
    </source>
</evidence>
<keyword evidence="7 8" id="KW-0342">GTP-binding</keyword>
<evidence type="ECO:0000256" key="7">
    <source>
        <dbReference type="ARBA" id="ARBA00023134"/>
    </source>
</evidence>
<feature type="binding site" evidence="8">
    <location>
        <position position="141"/>
    </location>
    <ligand>
        <name>IMP</name>
        <dbReference type="ChEBI" id="CHEBI:58053"/>
        <note>ligand shared between dimeric partners</note>
    </ligand>
</feature>
<evidence type="ECO:0000256" key="8">
    <source>
        <dbReference type="HAMAP-Rule" id="MF_00011"/>
    </source>
</evidence>
<feature type="binding site" description="in other chain" evidence="8">
    <location>
        <begin position="13"/>
        <end position="16"/>
    </location>
    <ligand>
        <name>IMP</name>
        <dbReference type="ChEBI" id="CHEBI:58053"/>
        <note>ligand shared between dimeric partners</note>
    </ligand>
</feature>
<feature type="binding site" evidence="8">
    <location>
        <begin position="297"/>
        <end position="303"/>
    </location>
    <ligand>
        <name>substrate</name>
    </ligand>
</feature>
<name>A0A1X0VFE9_LEUPS</name>
<evidence type="ECO:0000256" key="2">
    <source>
        <dbReference type="ARBA" id="ARBA00022598"/>
    </source>
</evidence>
<feature type="binding site" evidence="8">
    <location>
        <position position="303"/>
    </location>
    <ligand>
        <name>GTP</name>
        <dbReference type="ChEBI" id="CHEBI:37565"/>
    </ligand>
</feature>
<dbReference type="SMART" id="SM00788">
    <property type="entry name" value="Adenylsucc_synt"/>
    <property type="match status" value="1"/>
</dbReference>
<dbReference type="NCBIfam" id="TIGR00184">
    <property type="entry name" value="purA"/>
    <property type="match status" value="1"/>
</dbReference>
<dbReference type="FunFam" id="1.10.300.10:FF:000001">
    <property type="entry name" value="Adenylosuccinate synthetase"/>
    <property type="match status" value="1"/>
</dbReference>
<evidence type="ECO:0000256" key="5">
    <source>
        <dbReference type="ARBA" id="ARBA00022755"/>
    </source>
</evidence>
<feature type="binding site" description="in other chain" evidence="8">
    <location>
        <position position="301"/>
    </location>
    <ligand>
        <name>IMP</name>
        <dbReference type="ChEBI" id="CHEBI:58053"/>
        <note>ligand shared between dimeric partners</note>
    </ligand>
</feature>
<dbReference type="UniPathway" id="UPA00075">
    <property type="reaction ID" value="UER00335"/>
</dbReference>
<dbReference type="FunFam" id="3.90.170.10:FF:000001">
    <property type="entry name" value="Adenylosuccinate synthetase"/>
    <property type="match status" value="1"/>
</dbReference>
<dbReference type="CDD" id="cd03108">
    <property type="entry name" value="AdSS"/>
    <property type="match status" value="1"/>
</dbReference>
<sequence>MSGVIVVGSQWGDEGKGKIVDFFAEHADAVVRYQGGNNAGHTIWHGQTKFELSALPSGIITKGQLAVLGNGVVVNPEALLAEIKEVESQGITIENLRISNRAHVIMPYHIALDKASESASNNRIGTTKKGIGPAYTDKISRVGIRVADLIDPEVFGKLLKEYLPFKNAQLTKLYGEEALDYDDIYQTYVEYGRQLASYVTDTSYLLGQLMKAGKRVVFEGAQGVMLDVDHGTYPYVTSSNPTAGGVMNGAGVGPKQIQDVVGVIKAYTSRVGEGPFPTELFNDIADHIREVGHEYGVITKRPRRIGWLDAVALRHAVQVSGLTKLAINSLDVLSGLKEIKIATSYTYKGEEIHHFPASDTWFNGLDVNCETLPGWDEDITGVTTFEELPVNAQHYLQRISELLEVDLLSFAVGPTPEQTHLLEPVWHE</sequence>
<dbReference type="GO" id="GO:0000287">
    <property type="term" value="F:magnesium ion binding"/>
    <property type="evidence" value="ECO:0007669"/>
    <property type="project" value="UniProtKB-UniRule"/>
</dbReference>
<dbReference type="GO" id="GO:0005525">
    <property type="term" value="F:GTP binding"/>
    <property type="evidence" value="ECO:0007669"/>
    <property type="project" value="UniProtKB-UniRule"/>
</dbReference>
<evidence type="ECO:0000313" key="12">
    <source>
        <dbReference type="Proteomes" id="UP000192288"/>
    </source>
</evidence>
<dbReference type="AlphaFoldDB" id="A0A1X0VFE9"/>
<accession>A0A1X0VFE9</accession>
<feature type="active site" description="Proton acceptor" evidence="8">
    <location>
        <position position="13"/>
    </location>
</feature>
<evidence type="ECO:0000256" key="4">
    <source>
        <dbReference type="ARBA" id="ARBA00022741"/>
    </source>
</evidence>
<feature type="binding site" evidence="8">
    <location>
        <begin position="12"/>
        <end position="18"/>
    </location>
    <ligand>
        <name>GTP</name>
        <dbReference type="ChEBI" id="CHEBI:37565"/>
    </ligand>
</feature>
<comment type="subcellular location">
    <subcellularLocation>
        <location evidence="8">Cytoplasm</location>
    </subcellularLocation>
</comment>
<evidence type="ECO:0000313" key="11">
    <source>
        <dbReference type="EMBL" id="ORI98438.1"/>
    </source>
</evidence>
<evidence type="ECO:0000256" key="9">
    <source>
        <dbReference type="PROSITE-ProRule" id="PRU10134"/>
    </source>
</evidence>
<feature type="binding site" description="in other chain" evidence="8">
    <location>
        <position position="127"/>
    </location>
    <ligand>
        <name>IMP</name>
        <dbReference type="ChEBI" id="CHEBI:58053"/>
        <note>ligand shared between dimeric partners</note>
    </ligand>
</feature>
<comment type="similarity">
    <text evidence="8 10">Belongs to the adenylosuccinate synthetase family.</text>
</comment>
<keyword evidence="2 8" id="KW-0436">Ligase</keyword>
<feature type="binding site" evidence="8">
    <location>
        <begin position="411"/>
        <end position="413"/>
    </location>
    <ligand>
        <name>GTP</name>
        <dbReference type="ChEBI" id="CHEBI:37565"/>
    </ligand>
</feature>
<keyword evidence="4 8" id="KW-0547">Nucleotide-binding</keyword>
<dbReference type="GO" id="GO:0044208">
    <property type="term" value="P:'de novo' AMP biosynthetic process"/>
    <property type="evidence" value="ECO:0007669"/>
    <property type="project" value="UniProtKB-UniRule"/>
</dbReference>
<dbReference type="eggNOG" id="COG0104">
    <property type="taxonomic scope" value="Bacteria"/>
</dbReference>
<dbReference type="Gene3D" id="3.40.440.10">
    <property type="entry name" value="Adenylosuccinate Synthetase, subunit A, domain 1"/>
    <property type="match status" value="1"/>
</dbReference>
<feature type="binding site" description="in other chain" evidence="8">
    <location>
        <position position="222"/>
    </location>
    <ligand>
        <name>IMP</name>
        <dbReference type="ChEBI" id="CHEBI:58053"/>
        <note>ligand shared between dimeric partners</note>
    </ligand>
</feature>
<dbReference type="Gene3D" id="1.10.300.10">
    <property type="entry name" value="Adenylosuccinate Synthetase, subunit A, domain 2"/>
    <property type="match status" value="1"/>
</dbReference>
<dbReference type="InterPro" id="IPR018220">
    <property type="entry name" value="Adenylosuccin_syn_GTP-bd"/>
</dbReference>
<feature type="binding site" evidence="8">
    <location>
        <begin position="40"/>
        <end position="42"/>
    </location>
    <ligand>
        <name>GTP</name>
        <dbReference type="ChEBI" id="CHEBI:37565"/>
    </ligand>
</feature>
<dbReference type="InterPro" id="IPR042111">
    <property type="entry name" value="Adenylosuccinate_synth_dom3"/>
</dbReference>
<gene>
    <name evidence="8" type="primary">purA</name>
    <name evidence="11" type="ORF">BMR96_02080</name>
</gene>
<comment type="pathway">
    <text evidence="8 10">Purine metabolism; AMP biosynthesis via de novo pathway; AMP from IMP: step 1/2.</text>
</comment>
<evidence type="ECO:0000256" key="1">
    <source>
        <dbReference type="ARBA" id="ARBA00011738"/>
    </source>
</evidence>
<dbReference type="Gene3D" id="3.90.170.10">
    <property type="entry name" value="Adenylosuccinate Synthetase, subunit A, domain 3"/>
    <property type="match status" value="1"/>
</dbReference>
<keyword evidence="5 8" id="KW-0658">Purine biosynthesis</keyword>
<dbReference type="HAMAP" id="MF_00011">
    <property type="entry name" value="Adenylosucc_synth"/>
    <property type="match status" value="1"/>
</dbReference>
<keyword evidence="6 8" id="KW-0460">Magnesium</keyword>
<reference evidence="11 12" key="1">
    <citation type="journal article" date="2017" name="Front. Microbiol.">
        <title>Genomic Characterization of Dairy Associated Leuconostoc Species and Diversity of Leuconostocs in Undefined Mixed Mesophilic Starter Cultures.</title>
        <authorList>
            <person name="Frantzen C.A."/>
            <person name="Kot W."/>
            <person name="Pedersen T.B."/>
            <person name="Ardo Y.M."/>
            <person name="Broadbent J.R."/>
            <person name="Neve H."/>
            <person name="Hansen L.H."/>
            <person name="Dal Bello F."/>
            <person name="Ostlie H.M."/>
            <person name="Kleppen H.P."/>
            <person name="Vogensen F.K."/>
            <person name="Holo H."/>
        </authorList>
    </citation>
    <scope>NUCLEOTIDE SEQUENCE [LARGE SCALE GENOMIC DNA]</scope>
    <source>
        <strain evidence="11 12">LMGCF08</strain>
    </source>
</reference>
<dbReference type="GO" id="GO:0046040">
    <property type="term" value="P:IMP metabolic process"/>
    <property type="evidence" value="ECO:0007669"/>
    <property type="project" value="TreeGrafter"/>
</dbReference>
<comment type="function">
    <text evidence="8">Plays an important role in the de novo pathway of purine nucleotide biosynthesis. Catalyzes the first committed step in the biosynthesis of AMP from IMP.</text>
</comment>
<feature type="binding site" description="in other chain" evidence="8">
    <location>
        <position position="237"/>
    </location>
    <ligand>
        <name>IMP</name>
        <dbReference type="ChEBI" id="CHEBI:58053"/>
        <note>ligand shared between dimeric partners</note>
    </ligand>
</feature>
<feature type="active site" description="Proton donor" evidence="8">
    <location>
        <position position="41"/>
    </location>
</feature>
<dbReference type="GO" id="GO:0005737">
    <property type="term" value="C:cytoplasm"/>
    <property type="evidence" value="ECO:0007669"/>
    <property type="project" value="UniProtKB-SubCell"/>
</dbReference>
<dbReference type="PROSITE" id="PS01266">
    <property type="entry name" value="ADENYLOSUCCIN_SYN_1"/>
    <property type="match status" value="1"/>
</dbReference>
<dbReference type="InterPro" id="IPR001114">
    <property type="entry name" value="Adenylosuccinate_synthetase"/>
</dbReference>
<dbReference type="InterPro" id="IPR027417">
    <property type="entry name" value="P-loop_NTPase"/>
</dbReference>
<feature type="binding site" evidence="8">
    <location>
        <begin position="329"/>
        <end position="331"/>
    </location>
    <ligand>
        <name>GTP</name>
        <dbReference type="ChEBI" id="CHEBI:37565"/>
    </ligand>
</feature>
<dbReference type="SUPFAM" id="SSF52540">
    <property type="entry name" value="P-loop containing nucleoside triphosphate hydrolases"/>
    <property type="match status" value="1"/>
</dbReference>
<dbReference type="PANTHER" id="PTHR11846">
    <property type="entry name" value="ADENYLOSUCCINATE SYNTHETASE"/>
    <property type="match status" value="1"/>
</dbReference>
<dbReference type="PROSITE" id="PS00513">
    <property type="entry name" value="ADENYLOSUCCIN_SYN_2"/>
    <property type="match status" value="1"/>
</dbReference>
<organism evidence="11 12">
    <name type="scientific">Leuconostoc pseudomesenteroides</name>
    <dbReference type="NCBI Taxonomy" id="33968"/>
    <lineage>
        <taxon>Bacteria</taxon>
        <taxon>Bacillati</taxon>
        <taxon>Bacillota</taxon>
        <taxon>Bacilli</taxon>
        <taxon>Lactobacillales</taxon>
        <taxon>Lactobacillaceae</taxon>
        <taxon>Leuconostoc</taxon>
    </lineage>
</organism>
<comment type="cofactor">
    <cofactor evidence="8">
        <name>Mg(2+)</name>
        <dbReference type="ChEBI" id="CHEBI:18420"/>
    </cofactor>
    <text evidence="8">Binds 1 Mg(2+) ion per subunit.</text>
</comment>
<evidence type="ECO:0000256" key="3">
    <source>
        <dbReference type="ARBA" id="ARBA00022723"/>
    </source>
</evidence>
<dbReference type="InterPro" id="IPR042109">
    <property type="entry name" value="Adenylosuccinate_synth_dom1"/>
</dbReference>
<dbReference type="GO" id="GO:0004019">
    <property type="term" value="F:adenylosuccinate synthase activity"/>
    <property type="evidence" value="ECO:0007669"/>
    <property type="project" value="UniProtKB-UniRule"/>
</dbReference>
<dbReference type="EMBL" id="MPLS01000004">
    <property type="protein sequence ID" value="ORI98438.1"/>
    <property type="molecule type" value="Genomic_DNA"/>
</dbReference>
<feature type="binding site" evidence="8">
    <location>
        <position position="13"/>
    </location>
    <ligand>
        <name>Mg(2+)</name>
        <dbReference type="ChEBI" id="CHEBI:18420"/>
    </ligand>
</feature>
<feature type="binding site" evidence="8">
    <location>
        <position position="40"/>
    </location>
    <ligand>
        <name>Mg(2+)</name>
        <dbReference type="ChEBI" id="CHEBI:18420"/>
    </ligand>
</feature>
<feature type="active site" evidence="9">
    <location>
        <position position="138"/>
    </location>
</feature>